<evidence type="ECO:0000256" key="1">
    <source>
        <dbReference type="SAM" id="MobiDB-lite"/>
    </source>
</evidence>
<organism evidence="3">
    <name type="scientific">Paenibacillus ihbetae</name>
    <dbReference type="NCBI Taxonomy" id="1870820"/>
    <lineage>
        <taxon>Bacteria</taxon>
        <taxon>Bacillati</taxon>
        <taxon>Bacillota</taxon>
        <taxon>Bacilli</taxon>
        <taxon>Bacillales</taxon>
        <taxon>Paenibacillaceae</taxon>
        <taxon>Paenibacillus</taxon>
    </lineage>
</organism>
<evidence type="ECO:0000313" key="4">
    <source>
        <dbReference type="EMBL" id="OOC62737.1"/>
    </source>
</evidence>
<dbReference type="Pfam" id="PF04854">
    <property type="entry name" value="DUF624"/>
    <property type="match status" value="1"/>
</dbReference>
<evidence type="ECO:0000313" key="5">
    <source>
        <dbReference type="Proteomes" id="UP000189059"/>
    </source>
</evidence>
<dbReference type="Proteomes" id="UP000189059">
    <property type="component" value="Unassembled WGS sequence"/>
</dbReference>
<feature type="transmembrane region" description="Helical" evidence="2">
    <location>
        <begin position="206"/>
        <end position="228"/>
    </location>
</feature>
<feature type="transmembrane region" description="Helical" evidence="2">
    <location>
        <begin position="109"/>
        <end position="130"/>
    </location>
</feature>
<dbReference type="EMBL" id="CP016809">
    <property type="protein sequence ID" value="ANY75097.1"/>
    <property type="molecule type" value="Genomic_DNA"/>
</dbReference>
<proteinExistence type="predicted"/>
<feature type="transmembrane region" description="Helical" evidence="2">
    <location>
        <begin position="136"/>
        <end position="159"/>
    </location>
</feature>
<dbReference type="EMBL" id="MRVI01000001">
    <property type="protein sequence ID" value="OOC62737.1"/>
    <property type="molecule type" value="Genomic_DNA"/>
</dbReference>
<sequence length="271" mass="31148">MEMKGAMGGLYKLTEWITRIAFSNILWVLCTSPFLFIVLTKFLMAVQTPDAHNEQLLSNWILGILSPFVLFPATAALFTVVRKWVMGNPDVPVFKTFFKGYKENYKQSMIGGFVYTLLFVIMYVDYTVYMTQLGDGFQLVGIVMLVLLIVLFVSLFNFFSMTVHYEMKTTQLLKNAVLLTLIRPFRVFSTLAGSAILVYIGTQMPVLFVFFLFCLMALFAFFNFYATFTKMQEQQEKMRQAEEEKSEAEQALLESMDNVKTEEKGSKPRNS</sequence>
<feature type="transmembrane region" description="Helical" evidence="2">
    <location>
        <begin position="21"/>
        <end position="40"/>
    </location>
</feature>
<evidence type="ECO:0000313" key="3">
    <source>
        <dbReference type="EMBL" id="ANY75097.1"/>
    </source>
</evidence>
<dbReference type="KEGG" id="pib:BBD41_22395"/>
<feature type="transmembrane region" description="Helical" evidence="2">
    <location>
        <begin position="60"/>
        <end position="81"/>
    </location>
</feature>
<gene>
    <name evidence="4" type="ORF">BBD40_13240</name>
    <name evidence="3" type="ORF">BBD41_22395</name>
</gene>
<feature type="compositionally biased region" description="Basic and acidic residues" evidence="1">
    <location>
        <begin position="257"/>
        <end position="271"/>
    </location>
</feature>
<keyword evidence="2" id="KW-0812">Transmembrane</keyword>
<dbReference type="AlphaFoldDB" id="A0A1B2E5C0"/>
<dbReference type="OrthoDB" id="2182676at2"/>
<keyword evidence="2" id="KW-1133">Transmembrane helix</keyword>
<dbReference type="InterPro" id="IPR006938">
    <property type="entry name" value="DUF624"/>
</dbReference>
<feature type="transmembrane region" description="Helical" evidence="2">
    <location>
        <begin position="180"/>
        <end position="200"/>
    </location>
</feature>
<evidence type="ECO:0000256" key="2">
    <source>
        <dbReference type="SAM" id="Phobius"/>
    </source>
</evidence>
<reference evidence="3" key="1">
    <citation type="submission" date="2016-08" db="EMBL/GenBank/DDBJ databases">
        <title>Complete Genome Seqeunce of Paenibacillus sp. nov. IHBB 9852 from high altitute lake of Indian trans-Himalayas.</title>
        <authorList>
            <person name="Kiran S."/>
            <person name="Swarnkar M.K."/>
            <person name="Rana A."/>
            <person name="Tewari R."/>
            <person name="Gulati A."/>
        </authorList>
    </citation>
    <scope>NUCLEOTIDE SEQUENCE [LARGE SCALE GENOMIC DNA]</scope>
    <source>
        <strain evidence="3">IHBB 9852</strain>
    </source>
</reference>
<accession>A0A1B2E5C0</accession>
<feature type="region of interest" description="Disordered" evidence="1">
    <location>
        <begin position="236"/>
        <end position="271"/>
    </location>
</feature>
<keyword evidence="2" id="KW-0472">Membrane</keyword>
<dbReference type="RefSeq" id="WP_077567507.1">
    <property type="nucleotide sequence ID" value="NZ_CP016809.1"/>
</dbReference>
<reference evidence="4 5" key="2">
    <citation type="submission" date="2016-12" db="EMBL/GenBank/DDBJ databases">
        <title>Genome sequencing and description of Paenibacillus sp. nov. from high altitude lake in the Indian Trans- Himalayas.</title>
        <authorList>
            <person name="Kiran S."/>
            <person name="Swarnkar M.K."/>
            <person name="Rana A."/>
            <person name="Tewari R."/>
            <person name="Gulati A."/>
        </authorList>
    </citation>
    <scope>NUCLEOTIDE SEQUENCE [LARGE SCALE GENOMIC DNA]</scope>
    <source>
        <strain evidence="4 5">IHBB 9951</strain>
    </source>
</reference>
<name>A0A1B2E5C0_9BACL</name>
<evidence type="ECO:0008006" key="6">
    <source>
        <dbReference type="Google" id="ProtNLM"/>
    </source>
</evidence>
<keyword evidence="5" id="KW-1185">Reference proteome</keyword>
<protein>
    <recommendedName>
        <fullName evidence="6">DUF624 domain-containing protein</fullName>
    </recommendedName>
</protein>